<comment type="caution">
    <text evidence="3">The sequence shown here is derived from an EMBL/GenBank/DDBJ whole genome shotgun (WGS) entry which is preliminary data.</text>
</comment>
<protein>
    <submittedName>
        <fullName evidence="3">Uncharacterized protein</fullName>
    </submittedName>
</protein>
<feature type="region of interest" description="Disordered" evidence="2">
    <location>
        <begin position="350"/>
        <end position="383"/>
    </location>
</feature>
<reference evidence="3 4" key="1">
    <citation type="journal article" date="2023" name="Mol. Biol. Evol.">
        <title>Genomics of Secondarily Temperate Adaptation in the Only Non-Antarctic Icefish.</title>
        <authorList>
            <person name="Rivera-Colon A.G."/>
            <person name="Rayamajhi N."/>
            <person name="Minhas B.F."/>
            <person name="Madrigal G."/>
            <person name="Bilyk K.T."/>
            <person name="Yoon V."/>
            <person name="Hune M."/>
            <person name="Gregory S."/>
            <person name="Cheng C.H.C."/>
            <person name="Catchen J.M."/>
        </authorList>
    </citation>
    <scope>NUCLEOTIDE SEQUENCE [LARGE SCALE GENOMIC DNA]</scope>
    <source>
        <tissue evidence="3">White muscle</tissue>
    </source>
</reference>
<proteinExistence type="predicted"/>
<name>A0AAN8DRP0_CHAGU</name>
<keyword evidence="4" id="KW-1185">Reference proteome</keyword>
<feature type="compositionally biased region" description="Basic and acidic residues" evidence="2">
    <location>
        <begin position="299"/>
        <end position="313"/>
    </location>
</feature>
<dbReference type="Proteomes" id="UP001331515">
    <property type="component" value="Unassembled WGS sequence"/>
</dbReference>
<feature type="compositionally biased region" description="Basic and acidic residues" evidence="2">
    <location>
        <begin position="8"/>
        <end position="34"/>
    </location>
</feature>
<sequence>MGNPRPTSLREEMEAGQKKELDEIVGGNERDQGKLSDQSNQVTSDSMNIDNLLQFEAESIKLLIEKGDELFQCVTAWEDKYSALEEDMEAAERKHKQQLDEVVAGYEAQQQKLSDQNTEANLVTSNLLQRREEELLQGQEKFTNNLAEKQQSWEIERQQMKTMLNGVVDERKDQAGRNHILETAKQKTEMKLKGVTKHKNYQTRKNKTLEREVKHLEDQLKKEGEKFSEDLAERTRIWESEKQQMETRFKEVEKEKDDLAWKNLSCETELKKVEIKLKRVTNKKNHEARTNQTPETEVQELKDERRETEERFSTDPAQKQLSWEAKDDKMEDEEELLEDLSLNMDYQGRGFLSRRRETEKDVDLQRMQSTRQEKQVRGKAKRE</sequence>
<feature type="compositionally biased region" description="Basic and acidic residues" evidence="2">
    <location>
        <begin position="354"/>
        <end position="364"/>
    </location>
</feature>
<feature type="coiled-coil region" evidence="1">
    <location>
        <begin position="74"/>
        <end position="116"/>
    </location>
</feature>
<evidence type="ECO:0000256" key="1">
    <source>
        <dbReference type="SAM" id="Coils"/>
    </source>
</evidence>
<organism evidence="3 4">
    <name type="scientific">Champsocephalus gunnari</name>
    <name type="common">Mackerel icefish</name>
    <dbReference type="NCBI Taxonomy" id="52237"/>
    <lineage>
        <taxon>Eukaryota</taxon>
        <taxon>Metazoa</taxon>
        <taxon>Chordata</taxon>
        <taxon>Craniata</taxon>
        <taxon>Vertebrata</taxon>
        <taxon>Euteleostomi</taxon>
        <taxon>Actinopterygii</taxon>
        <taxon>Neopterygii</taxon>
        <taxon>Teleostei</taxon>
        <taxon>Neoteleostei</taxon>
        <taxon>Acanthomorphata</taxon>
        <taxon>Eupercaria</taxon>
        <taxon>Perciformes</taxon>
        <taxon>Notothenioidei</taxon>
        <taxon>Channichthyidae</taxon>
        <taxon>Champsocephalus</taxon>
    </lineage>
</organism>
<evidence type="ECO:0000313" key="4">
    <source>
        <dbReference type="Proteomes" id="UP001331515"/>
    </source>
</evidence>
<dbReference type="EMBL" id="JAURVH010001519">
    <property type="protein sequence ID" value="KAK5927170.1"/>
    <property type="molecule type" value="Genomic_DNA"/>
</dbReference>
<feature type="region of interest" description="Disordered" evidence="2">
    <location>
        <begin position="282"/>
        <end position="334"/>
    </location>
</feature>
<dbReference type="AlphaFoldDB" id="A0AAN8DRP0"/>
<feature type="region of interest" description="Disordered" evidence="2">
    <location>
        <begin position="1"/>
        <end position="43"/>
    </location>
</feature>
<evidence type="ECO:0000256" key="2">
    <source>
        <dbReference type="SAM" id="MobiDB-lite"/>
    </source>
</evidence>
<keyword evidence="1" id="KW-0175">Coiled coil</keyword>
<accession>A0AAN8DRP0</accession>
<evidence type="ECO:0000313" key="3">
    <source>
        <dbReference type="EMBL" id="KAK5927170.1"/>
    </source>
</evidence>
<gene>
    <name evidence="3" type="ORF">CgunFtcFv8_022685</name>
</gene>